<sequence length="284" mass="31546">MLLTASNNAVEFTVNGRKISGISYGNAQQPLLLCLHGWLDNAASFLPLMPYLDDYYVIAIDWPGHGLSSHRSADAHYHFVDWVYDLVSLFQAQGWQAIDIVGHSMGAMVASAFAAAFPEYVKSLTLIDAIGFITTKPEATTKQLRKGLLSRLPRANKVLKYHASLDSAIKARVSVSDLDYDNARLIVQRGIEQNENGFSWRSDKRLRMTSAYRLTMAQAKQLLASITMPVQLLYGSQGMATLEQGIAIFAPQLNDLTLHKLEGGHHVHMEQAEQTAKLIKNFVQ</sequence>
<dbReference type="Pfam" id="PF00561">
    <property type="entry name" value="Abhydrolase_1"/>
    <property type="match status" value="1"/>
</dbReference>
<dbReference type="EMBL" id="FOBI01000003">
    <property type="protein sequence ID" value="SEK84199.1"/>
    <property type="molecule type" value="Genomic_DNA"/>
</dbReference>
<organism evidence="2 3">
    <name type="scientific">Colwellia chukchiensis</name>
    <dbReference type="NCBI Taxonomy" id="641665"/>
    <lineage>
        <taxon>Bacteria</taxon>
        <taxon>Pseudomonadati</taxon>
        <taxon>Pseudomonadota</taxon>
        <taxon>Gammaproteobacteria</taxon>
        <taxon>Alteromonadales</taxon>
        <taxon>Colwelliaceae</taxon>
        <taxon>Colwellia</taxon>
    </lineage>
</organism>
<dbReference type="GO" id="GO:0016020">
    <property type="term" value="C:membrane"/>
    <property type="evidence" value="ECO:0007669"/>
    <property type="project" value="TreeGrafter"/>
</dbReference>
<dbReference type="Proteomes" id="UP000199297">
    <property type="component" value="Unassembled WGS sequence"/>
</dbReference>
<protein>
    <submittedName>
        <fullName evidence="2">Pimeloyl-ACP methyl ester carboxylesterase</fullName>
    </submittedName>
</protein>
<dbReference type="InterPro" id="IPR050266">
    <property type="entry name" value="AB_hydrolase_sf"/>
</dbReference>
<keyword evidence="3" id="KW-1185">Reference proteome</keyword>
<dbReference type="PANTHER" id="PTHR43798:SF33">
    <property type="entry name" value="HYDROLASE, PUTATIVE (AFU_ORTHOLOGUE AFUA_2G14860)-RELATED"/>
    <property type="match status" value="1"/>
</dbReference>
<dbReference type="PANTHER" id="PTHR43798">
    <property type="entry name" value="MONOACYLGLYCEROL LIPASE"/>
    <property type="match status" value="1"/>
</dbReference>
<dbReference type="RefSeq" id="WP_085284235.1">
    <property type="nucleotide sequence ID" value="NZ_FOBI01000003.1"/>
</dbReference>
<dbReference type="AlphaFoldDB" id="A0A1H7KBJ2"/>
<feature type="domain" description="AB hydrolase-1" evidence="1">
    <location>
        <begin position="30"/>
        <end position="270"/>
    </location>
</feature>
<dbReference type="InterPro" id="IPR029058">
    <property type="entry name" value="AB_hydrolase_fold"/>
</dbReference>
<dbReference type="PRINTS" id="PR00111">
    <property type="entry name" value="ABHYDROLASE"/>
</dbReference>
<gene>
    <name evidence="2" type="ORF">SAMN05216262_10388</name>
</gene>
<evidence type="ECO:0000313" key="2">
    <source>
        <dbReference type="EMBL" id="SEK84199.1"/>
    </source>
</evidence>
<reference evidence="3" key="1">
    <citation type="submission" date="2016-10" db="EMBL/GenBank/DDBJ databases">
        <authorList>
            <person name="Varghese N."/>
            <person name="Submissions S."/>
        </authorList>
    </citation>
    <scope>NUCLEOTIDE SEQUENCE [LARGE SCALE GENOMIC DNA]</scope>
    <source>
        <strain evidence="3">CGMCC 1.9127</strain>
    </source>
</reference>
<accession>A0A1H7KBJ2</accession>
<evidence type="ECO:0000313" key="3">
    <source>
        <dbReference type="Proteomes" id="UP000199297"/>
    </source>
</evidence>
<dbReference type="SUPFAM" id="SSF53474">
    <property type="entry name" value="alpha/beta-Hydrolases"/>
    <property type="match status" value="1"/>
</dbReference>
<evidence type="ECO:0000259" key="1">
    <source>
        <dbReference type="Pfam" id="PF00561"/>
    </source>
</evidence>
<dbReference type="Gene3D" id="3.40.50.1820">
    <property type="entry name" value="alpha/beta hydrolase"/>
    <property type="match status" value="1"/>
</dbReference>
<name>A0A1H7KBJ2_9GAMM</name>
<dbReference type="InterPro" id="IPR000073">
    <property type="entry name" value="AB_hydrolase_1"/>
</dbReference>
<proteinExistence type="predicted"/>
<dbReference type="STRING" id="641665.GCA_002104455_02705"/>
<dbReference type="OrthoDB" id="149912at2"/>